<organism evidence="2 3">
    <name type="scientific">Sorangium cellulosum</name>
    <name type="common">Polyangium cellulosum</name>
    <dbReference type="NCBI Taxonomy" id="56"/>
    <lineage>
        <taxon>Bacteria</taxon>
        <taxon>Pseudomonadati</taxon>
        <taxon>Myxococcota</taxon>
        <taxon>Polyangia</taxon>
        <taxon>Polyangiales</taxon>
        <taxon>Polyangiaceae</taxon>
        <taxon>Sorangium</taxon>
    </lineage>
</organism>
<accession>A0A150RB40</accession>
<gene>
    <name evidence="2" type="ORF">BE18_15800</name>
</gene>
<dbReference type="AlphaFoldDB" id="A0A150RB40"/>
<evidence type="ECO:0000313" key="3">
    <source>
        <dbReference type="Proteomes" id="UP000075515"/>
    </source>
</evidence>
<reference evidence="2 3" key="1">
    <citation type="submission" date="2014-02" db="EMBL/GenBank/DDBJ databases">
        <title>The small core and large imbalanced accessory genome model reveals a collaborative survival strategy of Sorangium cellulosum strains in nature.</title>
        <authorList>
            <person name="Han K."/>
            <person name="Peng R."/>
            <person name="Blom J."/>
            <person name="Li Y.-Z."/>
        </authorList>
    </citation>
    <scope>NUCLEOTIDE SEQUENCE [LARGE SCALE GENOMIC DNA]</scope>
    <source>
        <strain evidence="2 3">So0149</strain>
    </source>
</reference>
<comment type="caution">
    <text evidence="2">The sequence shown here is derived from an EMBL/GenBank/DDBJ whole genome shotgun (WGS) entry which is preliminary data.</text>
</comment>
<name>A0A150RB40_SORCE</name>
<dbReference type="Proteomes" id="UP000075515">
    <property type="component" value="Unassembled WGS sequence"/>
</dbReference>
<sequence length="93" mass="10153">MTAAYPPAGRDDDVGLERDVQLMGEVAQLVGHRMVLSGRRRIAARVVVGQDEADGCHVQRSAQDGRAARASGVRRAGRQRSLHRDVTRLLLPL</sequence>
<protein>
    <submittedName>
        <fullName evidence="2">Uncharacterized protein</fullName>
    </submittedName>
</protein>
<feature type="region of interest" description="Disordered" evidence="1">
    <location>
        <begin position="60"/>
        <end position="79"/>
    </location>
</feature>
<dbReference type="EMBL" id="JEMC01003913">
    <property type="protein sequence ID" value="KYF77467.1"/>
    <property type="molecule type" value="Genomic_DNA"/>
</dbReference>
<evidence type="ECO:0000313" key="2">
    <source>
        <dbReference type="EMBL" id="KYF77467.1"/>
    </source>
</evidence>
<evidence type="ECO:0000256" key="1">
    <source>
        <dbReference type="SAM" id="MobiDB-lite"/>
    </source>
</evidence>
<proteinExistence type="predicted"/>